<accession>A0A0A9E346</accession>
<reference evidence="1" key="2">
    <citation type="journal article" date="2015" name="Data Brief">
        <title>Shoot transcriptome of the giant reed, Arundo donax.</title>
        <authorList>
            <person name="Barrero R.A."/>
            <person name="Guerrero F.D."/>
            <person name="Moolhuijzen P."/>
            <person name="Goolsby J.A."/>
            <person name="Tidwell J."/>
            <person name="Bellgard S.E."/>
            <person name="Bellgard M.I."/>
        </authorList>
    </citation>
    <scope>NUCLEOTIDE SEQUENCE</scope>
    <source>
        <tissue evidence="1">Shoot tissue taken approximately 20 cm above the soil surface</tissue>
    </source>
</reference>
<evidence type="ECO:0000313" key="1">
    <source>
        <dbReference type="EMBL" id="JAD92330.1"/>
    </source>
</evidence>
<name>A0A0A9E346_ARUDO</name>
<proteinExistence type="predicted"/>
<sequence length="55" mass="6494">MSYLRLVPMQMPRLHNHCHHSCSRLVRWHLDGKCSMTKLPTVMVSIFQRGCQIQT</sequence>
<organism evidence="1">
    <name type="scientific">Arundo donax</name>
    <name type="common">Giant reed</name>
    <name type="synonym">Donax arundinaceus</name>
    <dbReference type="NCBI Taxonomy" id="35708"/>
    <lineage>
        <taxon>Eukaryota</taxon>
        <taxon>Viridiplantae</taxon>
        <taxon>Streptophyta</taxon>
        <taxon>Embryophyta</taxon>
        <taxon>Tracheophyta</taxon>
        <taxon>Spermatophyta</taxon>
        <taxon>Magnoliopsida</taxon>
        <taxon>Liliopsida</taxon>
        <taxon>Poales</taxon>
        <taxon>Poaceae</taxon>
        <taxon>PACMAD clade</taxon>
        <taxon>Arundinoideae</taxon>
        <taxon>Arundineae</taxon>
        <taxon>Arundo</taxon>
    </lineage>
</organism>
<reference evidence="1" key="1">
    <citation type="submission" date="2014-09" db="EMBL/GenBank/DDBJ databases">
        <authorList>
            <person name="Magalhaes I.L.F."/>
            <person name="Oliveira U."/>
            <person name="Santos F.R."/>
            <person name="Vidigal T.H.D.A."/>
            <person name="Brescovit A.D."/>
            <person name="Santos A.J."/>
        </authorList>
    </citation>
    <scope>NUCLEOTIDE SEQUENCE</scope>
    <source>
        <tissue evidence="1">Shoot tissue taken approximately 20 cm above the soil surface</tissue>
    </source>
</reference>
<dbReference type="EMBL" id="GBRH01205565">
    <property type="protein sequence ID" value="JAD92330.1"/>
    <property type="molecule type" value="Transcribed_RNA"/>
</dbReference>
<protein>
    <submittedName>
        <fullName evidence="1">Uncharacterized protein</fullName>
    </submittedName>
</protein>
<dbReference type="AlphaFoldDB" id="A0A0A9E346"/>